<dbReference type="Pfam" id="PF16889">
    <property type="entry name" value="Hepar_II_III_N"/>
    <property type="match status" value="1"/>
</dbReference>
<comment type="caution">
    <text evidence="7">The sequence shown here is derived from an EMBL/GenBank/DDBJ whole genome shotgun (WGS) entry which is preliminary data.</text>
</comment>
<evidence type="ECO:0000256" key="2">
    <source>
        <dbReference type="ARBA" id="ARBA00022729"/>
    </source>
</evidence>
<keyword evidence="2" id="KW-0732">Signal</keyword>
<evidence type="ECO:0000313" key="7">
    <source>
        <dbReference type="EMBL" id="MFC0675719.1"/>
    </source>
</evidence>
<name>A0ABV6RFH2_9MICO</name>
<comment type="subcellular location">
    <subcellularLocation>
        <location evidence="1">Periplasm</location>
    </subcellularLocation>
</comment>
<dbReference type="Gene3D" id="1.50.10.100">
    <property type="entry name" value="Chondroitin AC/alginate lyase"/>
    <property type="match status" value="1"/>
</dbReference>
<dbReference type="PANTHER" id="PTHR39210:SF1">
    <property type="entry name" value="HEPARIN-SULFATE LYASE"/>
    <property type="match status" value="1"/>
</dbReference>
<accession>A0ABV6RFH2</accession>
<dbReference type="InterPro" id="IPR031680">
    <property type="entry name" value="Hepar_II_III_N"/>
</dbReference>
<dbReference type="InterPro" id="IPR012480">
    <property type="entry name" value="Hepar_II_III_C"/>
</dbReference>
<feature type="domain" description="Heparinase II/III-like C-terminal" evidence="5">
    <location>
        <begin position="286"/>
        <end position="474"/>
    </location>
</feature>
<evidence type="ECO:0000259" key="6">
    <source>
        <dbReference type="Pfam" id="PF16889"/>
    </source>
</evidence>
<evidence type="ECO:0000256" key="1">
    <source>
        <dbReference type="ARBA" id="ARBA00004418"/>
    </source>
</evidence>
<proteinExistence type="predicted"/>
<dbReference type="RefSeq" id="WP_376982753.1">
    <property type="nucleotide sequence ID" value="NZ_JBHLSV010000028.1"/>
</dbReference>
<gene>
    <name evidence="7" type="ORF">ACFFF6_17355</name>
</gene>
<dbReference type="Proteomes" id="UP001589793">
    <property type="component" value="Unassembled WGS sequence"/>
</dbReference>
<sequence>MSLDLQAAVRQTLSSSVNPKEVEKLLQGRLHMSPHPEWQLPERPTWREDPFEDRNWRFQYHMLRWLEPLRRAAALGDDSAFEMWLRWVQDWVAKNPPSAPTTPWAWTDMSDGIRAQQLCSASPMIAERTPELMGWLEATIRMHAEHLADPTNMGNANHALHQQESLFVCGRVLQDEALWQLASRRMSGLLREQYDEQGMNAEGATAYHYNNFLWWERALRRFDLEGLDRPAGADRHLHAPEGIAHATKPDGTLVPIGDTDVQDPKRIENPFIEYVTSNGGRGTAPRDLVKVYDAGYVFGRSGWGDTRRPFQDHTFYSLRFGPARRVHGHPDGTSLTYSSRGVNWVVDPGKFQYGHSTPRDHFASRAAHSLLSIDGRTAFKDSFVDLVRHGLYSRAHEFVLSDLSYEGIELTRRVIFSTRGEYLVVIDHATSRRRITGLQRWQLGTEVEAQIDDHTVSLVAKGHRATLWFDGTPTEVTTVRAQDDPFDGYVSTGWKKMAPATAVVAERRGTRLEFLTVLAAGGRAAPIVQEIPIATPGTRALDITTHGVRERMIISPTAVSFPALG</sequence>
<dbReference type="InterPro" id="IPR008929">
    <property type="entry name" value="Chondroitin_lyas"/>
</dbReference>
<evidence type="ECO:0000256" key="3">
    <source>
        <dbReference type="ARBA" id="ARBA00022764"/>
    </source>
</evidence>
<keyword evidence="3" id="KW-0574">Periplasm</keyword>
<organism evidence="7 8">
    <name type="scientific">Brachybacterium hainanense</name>
    <dbReference type="NCBI Taxonomy" id="1541174"/>
    <lineage>
        <taxon>Bacteria</taxon>
        <taxon>Bacillati</taxon>
        <taxon>Actinomycetota</taxon>
        <taxon>Actinomycetes</taxon>
        <taxon>Micrococcales</taxon>
        <taxon>Dermabacteraceae</taxon>
        <taxon>Brachybacterium</taxon>
    </lineage>
</organism>
<feature type="domain" description="Heparin-sulfate lyase N-terminal" evidence="6">
    <location>
        <begin position="45"/>
        <end position="211"/>
    </location>
</feature>
<dbReference type="EMBL" id="JBHLSV010000028">
    <property type="protein sequence ID" value="MFC0675719.1"/>
    <property type="molecule type" value="Genomic_DNA"/>
</dbReference>
<keyword evidence="4" id="KW-0456">Lyase</keyword>
<protein>
    <submittedName>
        <fullName evidence="7">Heparinase II/III family protein</fullName>
    </submittedName>
</protein>
<evidence type="ECO:0000256" key="4">
    <source>
        <dbReference type="ARBA" id="ARBA00023239"/>
    </source>
</evidence>
<dbReference type="SUPFAM" id="SSF48230">
    <property type="entry name" value="Chondroitin AC/alginate lyase"/>
    <property type="match status" value="1"/>
</dbReference>
<dbReference type="Gene3D" id="2.70.98.70">
    <property type="match status" value="1"/>
</dbReference>
<evidence type="ECO:0000259" key="5">
    <source>
        <dbReference type="Pfam" id="PF07940"/>
    </source>
</evidence>
<reference evidence="7 8" key="1">
    <citation type="submission" date="2024-09" db="EMBL/GenBank/DDBJ databases">
        <authorList>
            <person name="Sun Q."/>
            <person name="Mori K."/>
        </authorList>
    </citation>
    <scope>NUCLEOTIDE SEQUENCE [LARGE SCALE GENOMIC DNA]</scope>
    <source>
        <strain evidence="7 8">CICC 10874</strain>
    </source>
</reference>
<dbReference type="PANTHER" id="PTHR39210">
    <property type="entry name" value="HEPARIN-SULFATE LYASE"/>
    <property type="match status" value="1"/>
</dbReference>
<keyword evidence="8" id="KW-1185">Reference proteome</keyword>
<evidence type="ECO:0000313" key="8">
    <source>
        <dbReference type="Proteomes" id="UP001589793"/>
    </source>
</evidence>
<dbReference type="Pfam" id="PF07940">
    <property type="entry name" value="Hepar_II_III_C"/>
    <property type="match status" value="1"/>
</dbReference>